<organism evidence="4 5">
    <name type="scientific">Didymosphaeria variabile</name>
    <dbReference type="NCBI Taxonomy" id="1932322"/>
    <lineage>
        <taxon>Eukaryota</taxon>
        <taxon>Fungi</taxon>
        <taxon>Dikarya</taxon>
        <taxon>Ascomycota</taxon>
        <taxon>Pezizomycotina</taxon>
        <taxon>Dothideomycetes</taxon>
        <taxon>Pleosporomycetidae</taxon>
        <taxon>Pleosporales</taxon>
        <taxon>Massarineae</taxon>
        <taxon>Didymosphaeriaceae</taxon>
        <taxon>Didymosphaeria</taxon>
    </lineage>
</organism>
<keyword evidence="1" id="KW-0862">Zinc</keyword>
<gene>
    <name evidence="4" type="ORF">N0V89_012608</name>
</gene>
<dbReference type="Proteomes" id="UP001140513">
    <property type="component" value="Unassembled WGS sequence"/>
</dbReference>
<evidence type="ECO:0000259" key="3">
    <source>
        <dbReference type="PROSITE" id="PS50089"/>
    </source>
</evidence>
<dbReference type="Gene3D" id="3.30.40.10">
    <property type="entry name" value="Zinc/RING finger domain, C3HC4 (zinc finger)"/>
    <property type="match status" value="1"/>
</dbReference>
<evidence type="ECO:0000256" key="2">
    <source>
        <dbReference type="SAM" id="MobiDB-lite"/>
    </source>
</evidence>
<dbReference type="RefSeq" id="XP_056065316.1">
    <property type="nucleotide sequence ID" value="XM_056221329.1"/>
</dbReference>
<feature type="domain" description="RING-type" evidence="3">
    <location>
        <begin position="166"/>
        <end position="215"/>
    </location>
</feature>
<evidence type="ECO:0000313" key="4">
    <source>
        <dbReference type="EMBL" id="KAJ4344864.1"/>
    </source>
</evidence>
<sequence length="238" mass="25558">MWGRQRTVPSLYIPSSDHNIGVRTLTFRLSERHPLSPPQAQPRSTSRTHLRIPTDMGYSKAAGSWASSTTFSMWASANASSNRFAALAAETESDGEASEGLEEEVYTQLGSGENRIQSKSKPAKKSKKHAKAEAKAEAVTGSEAGTKVEAEGSTGAGAHRNANLECSACGDRFPIEEYPVIEGCKHKPETCGQCLEAWIDSQLDNTIADGGIRCPSTCDRKLSYAELKGKISAGLHSK</sequence>
<dbReference type="PROSITE" id="PS50089">
    <property type="entry name" value="ZF_RING_2"/>
    <property type="match status" value="1"/>
</dbReference>
<feature type="compositionally biased region" description="Basic residues" evidence="2">
    <location>
        <begin position="121"/>
        <end position="130"/>
    </location>
</feature>
<dbReference type="GeneID" id="80916138"/>
<evidence type="ECO:0000256" key="1">
    <source>
        <dbReference type="PROSITE-ProRule" id="PRU00175"/>
    </source>
</evidence>
<dbReference type="InterPro" id="IPR001841">
    <property type="entry name" value="Znf_RING"/>
</dbReference>
<keyword evidence="1" id="KW-0863">Zinc-finger</keyword>
<dbReference type="AlphaFoldDB" id="A0A9W9C562"/>
<dbReference type="EMBL" id="JAPEUX010000010">
    <property type="protein sequence ID" value="KAJ4344864.1"/>
    <property type="molecule type" value="Genomic_DNA"/>
</dbReference>
<feature type="region of interest" description="Disordered" evidence="2">
    <location>
        <begin position="109"/>
        <end position="156"/>
    </location>
</feature>
<evidence type="ECO:0000313" key="5">
    <source>
        <dbReference type="Proteomes" id="UP001140513"/>
    </source>
</evidence>
<dbReference type="InterPro" id="IPR013083">
    <property type="entry name" value="Znf_RING/FYVE/PHD"/>
</dbReference>
<dbReference type="SUPFAM" id="SSF57850">
    <property type="entry name" value="RING/U-box"/>
    <property type="match status" value="1"/>
</dbReference>
<keyword evidence="5" id="KW-1185">Reference proteome</keyword>
<proteinExistence type="predicted"/>
<reference evidence="4" key="1">
    <citation type="submission" date="2022-10" db="EMBL/GenBank/DDBJ databases">
        <title>Tapping the CABI collections for fungal endophytes: first genome assemblies for Collariella, Neodidymelliopsis, Ascochyta clinopodiicola, Didymella pomorum, Didymosphaeria variabile, Neocosmospora piperis and Neocucurbitaria cava.</title>
        <authorList>
            <person name="Hill R."/>
        </authorList>
    </citation>
    <scope>NUCLEOTIDE SEQUENCE</scope>
    <source>
        <strain evidence="4">IMI 356815</strain>
    </source>
</reference>
<comment type="caution">
    <text evidence="4">The sequence shown here is derived from an EMBL/GenBank/DDBJ whole genome shotgun (WGS) entry which is preliminary data.</text>
</comment>
<dbReference type="GO" id="GO:0008270">
    <property type="term" value="F:zinc ion binding"/>
    <property type="evidence" value="ECO:0007669"/>
    <property type="project" value="UniProtKB-KW"/>
</dbReference>
<keyword evidence="1" id="KW-0479">Metal-binding</keyword>
<dbReference type="OrthoDB" id="1431934at2759"/>
<accession>A0A9W9C562</accession>
<name>A0A9W9C562_9PLEO</name>
<protein>
    <recommendedName>
        <fullName evidence="3">RING-type domain-containing protein</fullName>
    </recommendedName>
</protein>